<dbReference type="Pfam" id="PF07715">
    <property type="entry name" value="Plug"/>
    <property type="match status" value="1"/>
</dbReference>
<keyword evidence="4 9" id="KW-0812">Transmembrane</keyword>
<feature type="signal peptide" evidence="12">
    <location>
        <begin position="1"/>
        <end position="28"/>
    </location>
</feature>
<keyword evidence="5 12" id="KW-0732">Signal</keyword>
<sequence>MKTIFNKSLLSLAVISGISGLYVPTALAAEDDSNTEVDEVIQVKGFRSSLIQARDLKRDAIGSQDSIVAEDIADFPDLNLADSLQRVPGIAITREGGEGRNISLRGLGPDFARVQVNGMEGLATSASAMDSRGSVTRSRAFDFNIFASELFNQIDVKKSYQASLDEGGIGGTVNLRSAKPFDYDGFTAAANGQLGTNSQAGEIDPRASVIISNTWGDFGALVSASYSKRHINEQGYNSYRWRTRTVDSDGYSDSLSQEVKDALEAGEIYFNRGNRYSVWENTQQRTGLTTALQYRPSKNLSFELDILYSELENDRQEFHLPTAGSSSTALGYIDALEIIPASDGDGYEAVYGEFSGTTLRTETREDLDKTEFTQITLSNRWVVSDNLILKGLIGHSESDFSQPKLEKFYTETVSDITTDFRGDRRFDPVNTYSIDTADVSNWTFREIDLKEDYITNTFDVVSVDGNYVLTDDAELKFGFSLKEFENSQVRRLNNDLGRNQDTPVNNDVRTIDQFAYTYTEHDSQDWIGIDFDKALDFYGVDTDLGDEHFVSSASGVVQEDTNGAYVEYEWSQYFSDSVLRGNIGLRYYDTEITSSGIVSGSDVAISSDYNGVLPTLNLAWEPTDEIVVRFSAAKNITRPSLDALTVSGNVQVDPDGSRGLSIQAGNPGLQPFESINYDTSFEWYFSEEGSFAAGLFLKKIDNFVFENTVEMPYSETGFPLSLLDEASGQTGDTQFSYSRPENGQSTDIKGLELSYQTLLGFLPSPFNNIGIVTNYTYADADFLYENVQGSGESQYKKFPGLSKNSYNFTVFYETEKWGGRIAAASRSDYISLVEGGLADEDERGFHGTTFVDMSVFYQVNDSLKLTLEGVNLTDETDEQYSDRADRIYNVTTSGRTFYLGASYKF</sequence>
<comment type="similarity">
    <text evidence="9 11">Belongs to the TonB-dependent receptor family.</text>
</comment>
<dbReference type="InterPro" id="IPR010917">
    <property type="entry name" value="TonB_rcpt_CS"/>
</dbReference>
<dbReference type="InterPro" id="IPR039426">
    <property type="entry name" value="TonB-dep_rcpt-like"/>
</dbReference>
<reference evidence="15" key="1">
    <citation type="submission" date="2022-10" db="EMBL/GenBank/DDBJ databases">
        <title>Catenovulum adriacola sp. nov. isolated in the Harbour of Susak.</title>
        <authorList>
            <person name="Schoch T."/>
            <person name="Reich S.J."/>
            <person name="Stoeferle S."/>
            <person name="Flaiz M."/>
            <person name="Kazda M."/>
            <person name="Riedel C.U."/>
            <person name="Duerre P."/>
        </authorList>
    </citation>
    <scope>NUCLEOTIDE SEQUENCE</scope>
    <source>
        <strain evidence="15">TS8</strain>
        <plasmid evidence="15">pCadTS8_2</plasmid>
    </source>
</reference>
<keyword evidence="3 9" id="KW-1134">Transmembrane beta strand</keyword>
<dbReference type="RefSeq" id="WP_268076881.1">
    <property type="nucleotide sequence ID" value="NZ_CP109967.1"/>
</dbReference>
<evidence type="ECO:0000256" key="10">
    <source>
        <dbReference type="PROSITE-ProRule" id="PRU10144"/>
    </source>
</evidence>
<dbReference type="InterPro" id="IPR036942">
    <property type="entry name" value="Beta-barrel_TonB_sf"/>
</dbReference>
<evidence type="ECO:0000256" key="9">
    <source>
        <dbReference type="PROSITE-ProRule" id="PRU01360"/>
    </source>
</evidence>
<feature type="domain" description="TonB-dependent receptor-like beta-barrel" evidence="13">
    <location>
        <begin position="420"/>
        <end position="872"/>
    </location>
</feature>
<keyword evidence="7 9" id="KW-0472">Membrane</keyword>
<feature type="chain" id="PRO_5045818891" evidence="12">
    <location>
        <begin position="29"/>
        <end position="905"/>
    </location>
</feature>
<dbReference type="PANTHER" id="PTHR40980">
    <property type="entry name" value="PLUG DOMAIN-CONTAINING PROTEIN"/>
    <property type="match status" value="1"/>
</dbReference>
<evidence type="ECO:0000313" key="15">
    <source>
        <dbReference type="EMBL" id="WAJ72166.1"/>
    </source>
</evidence>
<dbReference type="NCBIfam" id="TIGR01782">
    <property type="entry name" value="TonB-Xanth-Caul"/>
    <property type="match status" value="1"/>
</dbReference>
<comment type="subcellular location">
    <subcellularLocation>
        <location evidence="1 9">Cell outer membrane</location>
        <topology evidence="1 9">Multi-pass membrane protein</topology>
    </subcellularLocation>
</comment>
<protein>
    <submittedName>
        <fullName evidence="15">TonB-dependent receptor</fullName>
    </submittedName>
</protein>
<evidence type="ECO:0000256" key="2">
    <source>
        <dbReference type="ARBA" id="ARBA00022448"/>
    </source>
</evidence>
<proteinExistence type="inferred from homology"/>
<keyword evidence="16" id="KW-1185">Reference proteome</keyword>
<dbReference type="Gene3D" id="2.170.130.10">
    <property type="entry name" value="TonB-dependent receptor, plug domain"/>
    <property type="match status" value="1"/>
</dbReference>
<feature type="short sequence motif" description="TonB C-terminal box" evidence="10">
    <location>
        <begin position="888"/>
        <end position="905"/>
    </location>
</feature>
<evidence type="ECO:0000256" key="6">
    <source>
        <dbReference type="ARBA" id="ARBA00023077"/>
    </source>
</evidence>
<keyword evidence="8 9" id="KW-0998">Cell outer membrane</keyword>
<evidence type="ECO:0000259" key="13">
    <source>
        <dbReference type="Pfam" id="PF00593"/>
    </source>
</evidence>
<feature type="domain" description="TonB-dependent receptor plug" evidence="14">
    <location>
        <begin position="57"/>
        <end position="172"/>
    </location>
</feature>
<evidence type="ECO:0000313" key="16">
    <source>
        <dbReference type="Proteomes" id="UP001163726"/>
    </source>
</evidence>
<evidence type="ECO:0000256" key="7">
    <source>
        <dbReference type="ARBA" id="ARBA00023136"/>
    </source>
</evidence>
<dbReference type="EMBL" id="CP109967">
    <property type="protein sequence ID" value="WAJ72166.1"/>
    <property type="molecule type" value="Genomic_DNA"/>
</dbReference>
<gene>
    <name evidence="15" type="ORF">OLW01_17970</name>
</gene>
<evidence type="ECO:0000256" key="4">
    <source>
        <dbReference type="ARBA" id="ARBA00022692"/>
    </source>
</evidence>
<dbReference type="Pfam" id="PF00593">
    <property type="entry name" value="TonB_dep_Rec_b-barrel"/>
    <property type="match status" value="1"/>
</dbReference>
<name>A0ABY7AU43_9ALTE</name>
<dbReference type="PROSITE" id="PS52016">
    <property type="entry name" value="TONB_DEPENDENT_REC_3"/>
    <property type="match status" value="1"/>
</dbReference>
<evidence type="ECO:0000256" key="11">
    <source>
        <dbReference type="RuleBase" id="RU003357"/>
    </source>
</evidence>
<dbReference type="Gene3D" id="2.40.170.20">
    <property type="entry name" value="TonB-dependent receptor, beta-barrel domain"/>
    <property type="match status" value="1"/>
</dbReference>
<dbReference type="InterPro" id="IPR012910">
    <property type="entry name" value="Plug_dom"/>
</dbReference>
<evidence type="ECO:0000256" key="3">
    <source>
        <dbReference type="ARBA" id="ARBA00022452"/>
    </source>
</evidence>
<dbReference type="PANTHER" id="PTHR40980:SF3">
    <property type="entry name" value="TONB-DEPENDENT RECEPTOR-LIKE BETA-BARREL DOMAIN-CONTAINING PROTEIN"/>
    <property type="match status" value="1"/>
</dbReference>
<keyword evidence="6 11" id="KW-0798">TonB box</keyword>
<dbReference type="InterPro" id="IPR010104">
    <property type="entry name" value="TonB_rcpt_bac"/>
</dbReference>
<evidence type="ECO:0000256" key="5">
    <source>
        <dbReference type="ARBA" id="ARBA00022729"/>
    </source>
</evidence>
<accession>A0ABY7AU43</accession>
<dbReference type="CDD" id="cd01347">
    <property type="entry name" value="ligand_gated_channel"/>
    <property type="match status" value="1"/>
</dbReference>
<dbReference type="InterPro" id="IPR000531">
    <property type="entry name" value="Beta-barrel_TonB"/>
</dbReference>
<dbReference type="PROSITE" id="PS01156">
    <property type="entry name" value="TONB_DEPENDENT_REC_2"/>
    <property type="match status" value="1"/>
</dbReference>
<keyword evidence="15" id="KW-0614">Plasmid</keyword>
<evidence type="ECO:0000259" key="14">
    <source>
        <dbReference type="Pfam" id="PF07715"/>
    </source>
</evidence>
<dbReference type="SUPFAM" id="SSF56935">
    <property type="entry name" value="Porins"/>
    <property type="match status" value="1"/>
</dbReference>
<geneLocation type="plasmid" evidence="15 16">
    <name>pCadTS8_2</name>
</geneLocation>
<keyword evidence="2 9" id="KW-0813">Transport</keyword>
<keyword evidence="15" id="KW-0675">Receptor</keyword>
<dbReference type="Proteomes" id="UP001163726">
    <property type="component" value="Plasmid pCadTS8_2"/>
</dbReference>
<evidence type="ECO:0000256" key="12">
    <source>
        <dbReference type="SAM" id="SignalP"/>
    </source>
</evidence>
<evidence type="ECO:0000256" key="8">
    <source>
        <dbReference type="ARBA" id="ARBA00023237"/>
    </source>
</evidence>
<organism evidence="15 16">
    <name type="scientific">Catenovulum adriaticum</name>
    <dbReference type="NCBI Taxonomy" id="2984846"/>
    <lineage>
        <taxon>Bacteria</taxon>
        <taxon>Pseudomonadati</taxon>
        <taxon>Pseudomonadota</taxon>
        <taxon>Gammaproteobacteria</taxon>
        <taxon>Alteromonadales</taxon>
        <taxon>Alteromonadaceae</taxon>
        <taxon>Catenovulum</taxon>
    </lineage>
</organism>
<dbReference type="InterPro" id="IPR037066">
    <property type="entry name" value="Plug_dom_sf"/>
</dbReference>
<evidence type="ECO:0000256" key="1">
    <source>
        <dbReference type="ARBA" id="ARBA00004571"/>
    </source>
</evidence>